<evidence type="ECO:0000313" key="2">
    <source>
        <dbReference type="EMBL" id="MCA9379977.1"/>
    </source>
</evidence>
<dbReference type="PANTHER" id="PTHR42879:SF2">
    <property type="entry name" value="3-OXOACYL-[ACYL-CARRIER-PROTEIN] REDUCTASE FABG"/>
    <property type="match status" value="1"/>
</dbReference>
<name>A0A955I902_9BACT</name>
<dbReference type="SUPFAM" id="SSF51735">
    <property type="entry name" value="NAD(P)-binding Rossmann-fold domains"/>
    <property type="match status" value="1"/>
</dbReference>
<reference evidence="2" key="1">
    <citation type="submission" date="2020-04" db="EMBL/GenBank/DDBJ databases">
        <authorList>
            <person name="Zhang T."/>
        </authorList>
    </citation>
    <scope>NUCLEOTIDE SEQUENCE</scope>
    <source>
        <strain evidence="2">HKST-UBA15</strain>
    </source>
</reference>
<evidence type="ECO:0000256" key="1">
    <source>
        <dbReference type="ARBA" id="ARBA00006484"/>
    </source>
</evidence>
<dbReference type="InterPro" id="IPR036291">
    <property type="entry name" value="NAD(P)-bd_dom_sf"/>
</dbReference>
<sequence length="108" mass="11748">MEIKNKVVLITGSSSGIGKHTAIRFAAEGAKVVINYRVNKVGAEETKSEIEGQGGECIIVQADVSKSEDINNLFDEIVKQYKTLDILINNAAIPNDKVPFLETTDDLI</sequence>
<evidence type="ECO:0000313" key="3">
    <source>
        <dbReference type="Proteomes" id="UP000745577"/>
    </source>
</evidence>
<dbReference type="PANTHER" id="PTHR42879">
    <property type="entry name" value="3-OXOACYL-(ACYL-CARRIER-PROTEIN) REDUCTASE"/>
    <property type="match status" value="1"/>
</dbReference>
<accession>A0A955I902</accession>
<dbReference type="EMBL" id="JAGQLL010000022">
    <property type="protein sequence ID" value="MCA9379977.1"/>
    <property type="molecule type" value="Genomic_DNA"/>
</dbReference>
<dbReference type="InterPro" id="IPR050259">
    <property type="entry name" value="SDR"/>
</dbReference>
<reference evidence="2" key="2">
    <citation type="journal article" date="2021" name="Microbiome">
        <title>Successional dynamics and alternative stable states in a saline activated sludge microbial community over 9 years.</title>
        <authorList>
            <person name="Wang Y."/>
            <person name="Ye J."/>
            <person name="Ju F."/>
            <person name="Liu L."/>
            <person name="Boyd J.A."/>
            <person name="Deng Y."/>
            <person name="Parks D.H."/>
            <person name="Jiang X."/>
            <person name="Yin X."/>
            <person name="Woodcroft B.J."/>
            <person name="Tyson G.W."/>
            <person name="Hugenholtz P."/>
            <person name="Polz M.F."/>
            <person name="Zhang T."/>
        </authorList>
    </citation>
    <scope>NUCLEOTIDE SEQUENCE</scope>
    <source>
        <strain evidence="2">HKST-UBA15</strain>
    </source>
</reference>
<dbReference type="Gene3D" id="3.40.50.720">
    <property type="entry name" value="NAD(P)-binding Rossmann-like Domain"/>
    <property type="match status" value="1"/>
</dbReference>
<gene>
    <name evidence="2" type="ORF">KC675_02240</name>
</gene>
<dbReference type="PRINTS" id="PR00081">
    <property type="entry name" value="GDHRDH"/>
</dbReference>
<comment type="similarity">
    <text evidence="1">Belongs to the short-chain dehydrogenases/reductases (SDR) family.</text>
</comment>
<dbReference type="Pfam" id="PF00106">
    <property type="entry name" value="adh_short"/>
    <property type="match status" value="1"/>
</dbReference>
<comment type="caution">
    <text evidence="2">The sequence shown here is derived from an EMBL/GenBank/DDBJ whole genome shotgun (WGS) entry which is preliminary data.</text>
</comment>
<organism evidence="2 3">
    <name type="scientific">Candidatus Dojkabacteria bacterium</name>
    <dbReference type="NCBI Taxonomy" id="2099670"/>
    <lineage>
        <taxon>Bacteria</taxon>
        <taxon>Candidatus Dojkabacteria</taxon>
    </lineage>
</organism>
<dbReference type="Proteomes" id="UP000745577">
    <property type="component" value="Unassembled WGS sequence"/>
</dbReference>
<proteinExistence type="inferred from homology"/>
<protein>
    <submittedName>
        <fullName evidence="2">SDR family NAD(P)-dependent oxidoreductase</fullName>
    </submittedName>
</protein>
<dbReference type="AlphaFoldDB" id="A0A955I902"/>
<dbReference type="InterPro" id="IPR002347">
    <property type="entry name" value="SDR_fam"/>
</dbReference>